<evidence type="ECO:0000259" key="1">
    <source>
        <dbReference type="Pfam" id="PF04195"/>
    </source>
</evidence>
<dbReference type="EMBL" id="BDDD01000928">
    <property type="protein sequence ID" value="GAV71589.1"/>
    <property type="molecule type" value="Genomic_DNA"/>
</dbReference>
<accession>A0A1Q3BUJ3</accession>
<dbReference type="Pfam" id="PF04195">
    <property type="entry name" value="Transposase_28"/>
    <property type="match status" value="1"/>
</dbReference>
<dbReference type="PANTHER" id="PTHR31099:SF49">
    <property type="entry name" value="MYOSIN HEAVY CHAIN-LIKE PROTEIN"/>
    <property type="match status" value="1"/>
</dbReference>
<protein>
    <submittedName>
        <fullName evidence="2">Transposase_28 domain-containing protein</fullName>
    </submittedName>
</protein>
<comment type="caution">
    <text evidence="2">The sequence shown here is derived from an EMBL/GenBank/DDBJ whole genome shotgun (WGS) entry which is preliminary data.</text>
</comment>
<proteinExistence type="predicted"/>
<evidence type="ECO:0000313" key="3">
    <source>
        <dbReference type="Proteomes" id="UP000187406"/>
    </source>
</evidence>
<dbReference type="InParanoid" id="A0A1Q3BUJ3"/>
<reference evidence="2" key="1">
    <citation type="journal article" date="2017" name="Nat. Ecol. Evol.">
        <title>Genome of the pitcher plant Cephalotus reveals genetic changes associated with carnivory.</title>
        <authorList>
            <person name="Fukushima K."/>
            <person name="Fang X."/>
            <person name="Alvarez-Ponce D."/>
            <person name="Cai H."/>
            <person name="Carretero-Paulet L."/>
            <person name="Chen C."/>
            <person name="Chang T."/>
            <person name="Farr K.M."/>
            <person name="Fujita T."/>
            <person name="Hiwatashi Y."/>
            <person name="Hoshi Y."/>
            <person name="Imai T."/>
            <person name="Kasahara M."/>
            <person name="Librado P."/>
            <person name="Mao L."/>
            <person name="Mori H."/>
            <person name="Nishiyama T."/>
            <person name="Nozawa M."/>
            <person name="Palfalvi G."/>
            <person name="Pollard S.T."/>
            <person name="Rozas J."/>
            <person name="Sanchez-Gracia A."/>
            <person name="Sankoff D."/>
            <person name="Shibata T.F."/>
            <person name="Shigenobu S."/>
            <person name="Sumikawa N."/>
            <person name="Uzawa T."/>
            <person name="Xie M."/>
            <person name="Zheng C."/>
            <person name="Pollock D.D."/>
            <person name="Albert V.A."/>
            <person name="Li S."/>
            <person name="Hasebe M."/>
        </authorList>
    </citation>
    <scope>NUCLEOTIDE SEQUENCE</scope>
    <source>
        <strain evidence="2">St1</strain>
    </source>
</reference>
<organism evidence="2 3">
    <name type="scientific">Cephalotus follicularis</name>
    <name type="common">Albany pitcher plant</name>
    <dbReference type="NCBI Taxonomy" id="3775"/>
    <lineage>
        <taxon>Eukaryota</taxon>
        <taxon>Viridiplantae</taxon>
        <taxon>Streptophyta</taxon>
        <taxon>Embryophyta</taxon>
        <taxon>Tracheophyta</taxon>
        <taxon>Spermatophyta</taxon>
        <taxon>Magnoliopsida</taxon>
        <taxon>eudicotyledons</taxon>
        <taxon>Gunneridae</taxon>
        <taxon>Pentapetalae</taxon>
        <taxon>rosids</taxon>
        <taxon>fabids</taxon>
        <taxon>Oxalidales</taxon>
        <taxon>Cephalotaceae</taxon>
        <taxon>Cephalotus</taxon>
    </lineage>
</organism>
<keyword evidence="3" id="KW-1185">Reference proteome</keyword>
<evidence type="ECO:0000313" key="2">
    <source>
        <dbReference type="EMBL" id="GAV71589.1"/>
    </source>
</evidence>
<dbReference type="AlphaFoldDB" id="A0A1Q3BUJ3"/>
<dbReference type="PANTHER" id="PTHR31099">
    <property type="entry name" value="OS06G0165300 PROTEIN"/>
    <property type="match status" value="1"/>
</dbReference>
<dbReference type="InterPro" id="IPR007321">
    <property type="entry name" value="Transposase_28"/>
</dbReference>
<dbReference type="Proteomes" id="UP000187406">
    <property type="component" value="Unassembled WGS sequence"/>
</dbReference>
<sequence>MRPHKLAQLAKKYAIPGGLDLEIPADLRSATVSQPGHFVVFQDALEHGLRLPLPPFAITVLRHYQIHPSMLQAQSWGFIVGFLVRCLEAGAVPTIGLFKEFHTVAPTPKKRGFHFKSRVSRPKLLAENTKSVKRWRKKYFLVKNLPRFMPCPWADSLDTERLNQRSFLTREEAADLRRLSALEQEDVLKVVSEDRLRRHGLSMSVGRRVRLEVEAEEGRIERESRTAMVELLPPQPRKERAVLCFL</sequence>
<name>A0A1Q3BUJ3_CEPFO</name>
<dbReference type="STRING" id="3775.A0A1Q3BUJ3"/>
<gene>
    <name evidence="2" type="ORF">CFOL_v3_15079</name>
</gene>
<feature type="domain" description="Transposase (putative) gypsy type" evidence="1">
    <location>
        <begin position="39"/>
        <end position="104"/>
    </location>
</feature>